<dbReference type="InterPro" id="IPR038717">
    <property type="entry name" value="Tc1-like_DDE_dom"/>
</dbReference>
<dbReference type="OrthoDB" id="5144514at2759"/>
<dbReference type="Proteomes" id="UP000001745">
    <property type="component" value="Unassembled WGS sequence"/>
</dbReference>
<proteinExistence type="predicted"/>
<feature type="chain" id="PRO_5002877755" evidence="1">
    <location>
        <begin position="20"/>
        <end position="396"/>
    </location>
</feature>
<evidence type="ECO:0000313" key="3">
    <source>
        <dbReference type="EMBL" id="EED14614.1"/>
    </source>
</evidence>
<dbReference type="VEuPathDB" id="FungiDB:TSTA_040930"/>
<dbReference type="InterPro" id="IPR012337">
    <property type="entry name" value="RNaseH-like_sf"/>
</dbReference>
<dbReference type="Gene3D" id="3.30.420.10">
    <property type="entry name" value="Ribonuclease H-like superfamily/Ribonuclease H"/>
    <property type="match status" value="1"/>
</dbReference>
<protein>
    <submittedName>
        <fullName evidence="3">Extracellular thaumatin domain protein, putative</fullName>
    </submittedName>
</protein>
<feature type="domain" description="Tc1-like transposase DDE" evidence="2">
    <location>
        <begin position="216"/>
        <end position="347"/>
    </location>
</feature>
<dbReference type="PANTHER" id="PTHR46564:SF1">
    <property type="entry name" value="TRANSPOSASE"/>
    <property type="match status" value="1"/>
</dbReference>
<name>B8MID0_TALSN</name>
<evidence type="ECO:0000259" key="2">
    <source>
        <dbReference type="Pfam" id="PF13358"/>
    </source>
</evidence>
<dbReference type="PANTHER" id="PTHR46564">
    <property type="entry name" value="TRANSPOSASE"/>
    <property type="match status" value="1"/>
</dbReference>
<reference evidence="4" key="1">
    <citation type="journal article" date="2015" name="Genome Announc.">
        <title>Genome sequence of the AIDS-associated pathogen Penicillium marneffei (ATCC18224) and its near taxonomic relative Talaromyces stipitatus (ATCC10500).</title>
        <authorList>
            <person name="Nierman W.C."/>
            <person name="Fedorova-Abrams N.D."/>
            <person name="Andrianopoulos A."/>
        </authorList>
    </citation>
    <scope>NUCLEOTIDE SEQUENCE [LARGE SCALE GENOMIC DNA]</scope>
    <source>
        <strain evidence="4">ATCC 10500 / CBS 375.48 / QM 6759 / NRRL 1006</strain>
    </source>
</reference>
<keyword evidence="4" id="KW-1185">Reference proteome</keyword>
<dbReference type="STRING" id="441959.B8MID0"/>
<dbReference type="eggNOG" id="ENOG502SSWE">
    <property type="taxonomic scope" value="Eukaryota"/>
</dbReference>
<dbReference type="InterPro" id="IPR006771">
    <property type="entry name" value="CetA-like"/>
</dbReference>
<dbReference type="Pfam" id="PF13358">
    <property type="entry name" value="DDE_3"/>
    <property type="match status" value="1"/>
</dbReference>
<accession>B8MID0</accession>
<dbReference type="RefSeq" id="XP_002484567.1">
    <property type="nucleotide sequence ID" value="XM_002484522.1"/>
</dbReference>
<dbReference type="EMBL" id="EQ962657">
    <property type="protein sequence ID" value="EED14614.1"/>
    <property type="molecule type" value="Genomic_DNA"/>
</dbReference>
<dbReference type="InterPro" id="IPR036397">
    <property type="entry name" value="RNaseH_sf"/>
</dbReference>
<dbReference type="Pfam" id="PF04681">
    <property type="entry name" value="Bys1"/>
    <property type="match status" value="1"/>
</dbReference>
<feature type="signal peptide" evidence="1">
    <location>
        <begin position="1"/>
        <end position="19"/>
    </location>
</feature>
<gene>
    <name evidence="3" type="ORF">TSTA_040930</name>
</gene>
<keyword evidence="1" id="KW-0732">Signal</keyword>
<dbReference type="InParanoid" id="B8MID0"/>
<sequence>MMFTKTIAAIASLGALASALPATFDRRGNSAAGGVDIINNMDKTIYLWSVSNTADAEMITLPPGGQGYSEDWRLNPDGGGISIKLSTTPDQSDVLQYEYTLVEPTIYWDLSCINMGSGSTFTTAGFAVTSNDSGNCPSATCKPGDSACADAYLIPTDDHATHGCPDAVHGSMRYQSCALECEGWPKKTAKQKAIERNANLRDEYYHYISDSCSYHLVYVDESGCDKRIGFRKTGWSPLGVAPCQVAKFHRDQRFQILPAYAQDGVVLSRVFQGSTDAPVFEDFIEELLHHCGKWPEPKSVLVMDNASFHHSEKIEQICIKAGVKLVYLPPYSPDLNPFEELFAGRKAFIKRHWQAYEDNPKQGFDSFLEWCVETVGARKRSAEGHFGNAGWTIEEP</sequence>
<dbReference type="AlphaFoldDB" id="B8MID0"/>
<dbReference type="GO" id="GO:0003676">
    <property type="term" value="F:nucleic acid binding"/>
    <property type="evidence" value="ECO:0007669"/>
    <property type="project" value="InterPro"/>
</dbReference>
<evidence type="ECO:0000313" key="4">
    <source>
        <dbReference type="Proteomes" id="UP000001745"/>
    </source>
</evidence>
<organism evidence="3 4">
    <name type="scientific">Talaromyces stipitatus (strain ATCC 10500 / CBS 375.48 / QM 6759 / NRRL 1006)</name>
    <name type="common">Penicillium stipitatum</name>
    <dbReference type="NCBI Taxonomy" id="441959"/>
    <lineage>
        <taxon>Eukaryota</taxon>
        <taxon>Fungi</taxon>
        <taxon>Dikarya</taxon>
        <taxon>Ascomycota</taxon>
        <taxon>Pezizomycotina</taxon>
        <taxon>Eurotiomycetes</taxon>
        <taxon>Eurotiomycetidae</taxon>
        <taxon>Eurotiales</taxon>
        <taxon>Trichocomaceae</taxon>
        <taxon>Talaromyces</taxon>
        <taxon>Talaromyces sect. Talaromyces</taxon>
    </lineage>
</organism>
<dbReference type="PhylomeDB" id="B8MID0"/>
<dbReference type="HOGENOM" id="CLU_696723_0_0_1"/>
<evidence type="ECO:0000256" key="1">
    <source>
        <dbReference type="SAM" id="SignalP"/>
    </source>
</evidence>
<dbReference type="GeneID" id="8099901"/>
<dbReference type="SUPFAM" id="SSF53098">
    <property type="entry name" value="Ribonuclease H-like"/>
    <property type="match status" value="1"/>
</dbReference>